<dbReference type="CDD" id="cd02966">
    <property type="entry name" value="TlpA_like_family"/>
    <property type="match status" value="1"/>
</dbReference>
<evidence type="ECO:0000313" key="7">
    <source>
        <dbReference type="EMBL" id="MBO0510911.1"/>
    </source>
</evidence>
<dbReference type="Gene3D" id="3.40.30.10">
    <property type="entry name" value="Glutaredoxin"/>
    <property type="match status" value="1"/>
</dbReference>
<keyword evidence="3" id="KW-0812">Transmembrane</keyword>
<organism evidence="7 8">
    <name type="scientific">Streptomyces beijiangensis</name>
    <dbReference type="NCBI Taxonomy" id="163361"/>
    <lineage>
        <taxon>Bacteria</taxon>
        <taxon>Bacillati</taxon>
        <taxon>Actinomycetota</taxon>
        <taxon>Actinomycetes</taxon>
        <taxon>Kitasatosporales</taxon>
        <taxon>Streptomycetaceae</taxon>
        <taxon>Streptomyces</taxon>
    </lineage>
</organism>
<dbReference type="SUPFAM" id="SSF52833">
    <property type="entry name" value="Thioredoxin-like"/>
    <property type="match status" value="1"/>
</dbReference>
<evidence type="ECO:0000256" key="4">
    <source>
        <dbReference type="ARBA" id="ARBA00023157"/>
    </source>
</evidence>
<dbReference type="PANTHER" id="PTHR42852:SF6">
    <property type="entry name" value="THIOL:DISULFIDE INTERCHANGE PROTEIN DSBE"/>
    <property type="match status" value="1"/>
</dbReference>
<evidence type="ECO:0000256" key="5">
    <source>
        <dbReference type="ARBA" id="ARBA00023284"/>
    </source>
</evidence>
<dbReference type="Proteomes" id="UP000664167">
    <property type="component" value="Unassembled WGS sequence"/>
</dbReference>
<keyword evidence="5" id="KW-0676">Redox-active center</keyword>
<feature type="domain" description="Thioredoxin" evidence="6">
    <location>
        <begin position="59"/>
        <end position="204"/>
    </location>
</feature>
<evidence type="ECO:0000313" key="8">
    <source>
        <dbReference type="Proteomes" id="UP000664167"/>
    </source>
</evidence>
<dbReference type="GO" id="GO:0016491">
    <property type="term" value="F:oxidoreductase activity"/>
    <property type="evidence" value="ECO:0007669"/>
    <property type="project" value="InterPro"/>
</dbReference>
<accession>A0A939F300</accession>
<proteinExistence type="predicted"/>
<dbReference type="RefSeq" id="WP_206960108.1">
    <property type="nucleotide sequence ID" value="NZ_BAAAJJ010000002.1"/>
</dbReference>
<dbReference type="PANTHER" id="PTHR42852">
    <property type="entry name" value="THIOL:DISULFIDE INTERCHANGE PROTEIN DSBE"/>
    <property type="match status" value="1"/>
</dbReference>
<dbReference type="Pfam" id="PF08534">
    <property type="entry name" value="Redoxin"/>
    <property type="match status" value="1"/>
</dbReference>
<comment type="caution">
    <text evidence="7">The sequence shown here is derived from an EMBL/GenBank/DDBJ whole genome shotgun (WGS) entry which is preliminary data.</text>
</comment>
<evidence type="ECO:0000256" key="2">
    <source>
        <dbReference type="ARBA" id="ARBA00022748"/>
    </source>
</evidence>
<dbReference type="GO" id="GO:0030313">
    <property type="term" value="C:cell envelope"/>
    <property type="evidence" value="ECO:0007669"/>
    <property type="project" value="UniProtKB-SubCell"/>
</dbReference>
<dbReference type="InterPro" id="IPR050553">
    <property type="entry name" value="Thioredoxin_ResA/DsbE_sf"/>
</dbReference>
<dbReference type="PROSITE" id="PS51352">
    <property type="entry name" value="THIOREDOXIN_2"/>
    <property type="match status" value="1"/>
</dbReference>
<dbReference type="InterPro" id="IPR013740">
    <property type="entry name" value="Redoxin"/>
</dbReference>
<dbReference type="InterPro" id="IPR013766">
    <property type="entry name" value="Thioredoxin_domain"/>
</dbReference>
<keyword evidence="4" id="KW-1015">Disulfide bond</keyword>
<name>A0A939F300_9ACTN</name>
<evidence type="ECO:0000259" key="6">
    <source>
        <dbReference type="PROSITE" id="PS51352"/>
    </source>
</evidence>
<dbReference type="EMBL" id="JAFLRJ010000027">
    <property type="protein sequence ID" value="MBO0510911.1"/>
    <property type="molecule type" value="Genomic_DNA"/>
</dbReference>
<dbReference type="GO" id="GO:0017004">
    <property type="term" value="P:cytochrome complex assembly"/>
    <property type="evidence" value="ECO:0007669"/>
    <property type="project" value="UniProtKB-KW"/>
</dbReference>
<keyword evidence="2" id="KW-0201">Cytochrome c-type biogenesis</keyword>
<protein>
    <submittedName>
        <fullName evidence="7">TlpA family protein disulfide reductase</fullName>
    </submittedName>
</protein>
<keyword evidence="3" id="KW-0735">Signal-anchor</keyword>
<sequence>MALTYALPRRIVRRRAAQLGVVAAAGALTLSACSSGTQVSSSSGSRFVTSSSGISTVPKAERKAAPDISGETLEGTKLDVNSAYKGKIVVLNVWGSWCSPCRAEAANLAKVAKELKPKGVEFVGINTRDASMGPAKAFEKDFGVEYPSLYDPAGKLILRFPKGNLNPVAIPSTIVFDRDGKIAARKAAAMSEEDLHKMLDPLVAEK</sequence>
<dbReference type="AlphaFoldDB" id="A0A939F300"/>
<evidence type="ECO:0000256" key="3">
    <source>
        <dbReference type="ARBA" id="ARBA00022968"/>
    </source>
</evidence>
<dbReference type="InterPro" id="IPR036249">
    <property type="entry name" value="Thioredoxin-like_sf"/>
</dbReference>
<evidence type="ECO:0000256" key="1">
    <source>
        <dbReference type="ARBA" id="ARBA00004196"/>
    </source>
</evidence>
<gene>
    <name evidence="7" type="ORF">J0695_03665</name>
</gene>
<keyword evidence="8" id="KW-1185">Reference proteome</keyword>
<reference evidence="7" key="1">
    <citation type="submission" date="2021-03" db="EMBL/GenBank/DDBJ databases">
        <title>Streptomyces poriferae sp. nov., a novel marine sponge-derived Actinobacteria species with anti-MRSA activity.</title>
        <authorList>
            <person name="Sandoval-Powers M."/>
            <person name="Kralova S."/>
            <person name="Nguyen G.-S."/>
            <person name="Fawwal D."/>
            <person name="Degnes K."/>
            <person name="Klinkenberg G."/>
            <person name="Sletta H."/>
            <person name="Wentzel A."/>
            <person name="Liles M.R."/>
        </authorList>
    </citation>
    <scope>NUCLEOTIDE SEQUENCE</scope>
    <source>
        <strain evidence="7">DSM 41794</strain>
    </source>
</reference>
<comment type="subcellular location">
    <subcellularLocation>
        <location evidence="1">Cell envelope</location>
    </subcellularLocation>
</comment>